<dbReference type="AlphaFoldDB" id="A0A822Z226"/>
<evidence type="ECO:0000313" key="3">
    <source>
        <dbReference type="Proteomes" id="UP000607653"/>
    </source>
</evidence>
<organism evidence="2 3">
    <name type="scientific">Nelumbo nucifera</name>
    <name type="common">Sacred lotus</name>
    <dbReference type="NCBI Taxonomy" id="4432"/>
    <lineage>
        <taxon>Eukaryota</taxon>
        <taxon>Viridiplantae</taxon>
        <taxon>Streptophyta</taxon>
        <taxon>Embryophyta</taxon>
        <taxon>Tracheophyta</taxon>
        <taxon>Spermatophyta</taxon>
        <taxon>Magnoliopsida</taxon>
        <taxon>Proteales</taxon>
        <taxon>Nelumbonaceae</taxon>
        <taxon>Nelumbo</taxon>
    </lineage>
</organism>
<evidence type="ECO:0000259" key="1">
    <source>
        <dbReference type="Pfam" id="PF08148"/>
    </source>
</evidence>
<reference evidence="2 3" key="1">
    <citation type="journal article" date="2020" name="Mol. Biol. Evol.">
        <title>Distinct Expression and Methylation Patterns for Genes with Different Fates following a Single Whole-Genome Duplication in Flowering Plants.</title>
        <authorList>
            <person name="Shi T."/>
            <person name="Rahmani R.S."/>
            <person name="Gugger P.F."/>
            <person name="Wang M."/>
            <person name="Li H."/>
            <person name="Zhang Y."/>
            <person name="Li Z."/>
            <person name="Wang Q."/>
            <person name="Van de Peer Y."/>
            <person name="Marchal K."/>
            <person name="Chen J."/>
        </authorList>
    </citation>
    <scope>NUCLEOTIDE SEQUENCE [LARGE SCALE GENOMIC DNA]</scope>
    <source>
        <tissue evidence="2">Leaf</tissue>
    </source>
</reference>
<accession>A0A822Z226</accession>
<protein>
    <recommendedName>
        <fullName evidence="1">ATP-dependent RNA helicase Ski2/MTR4 C-terminal domain-containing protein</fullName>
    </recommendedName>
</protein>
<dbReference type="InterPro" id="IPR012961">
    <property type="entry name" value="Ski2/MTR4_C"/>
</dbReference>
<feature type="domain" description="ATP-dependent RNA helicase Ski2/MTR4 C-terminal" evidence="1">
    <location>
        <begin position="3"/>
        <end position="35"/>
    </location>
</feature>
<sequence>MHKCLFENQLDDLEPDQAIALMSALVFQQKNQKKLSLLLLSKLHSARDLLDSVISKRSL</sequence>
<dbReference type="Proteomes" id="UP000607653">
    <property type="component" value="Unassembled WGS sequence"/>
</dbReference>
<gene>
    <name evidence="2" type="ORF">HUJ06_013395</name>
</gene>
<proteinExistence type="predicted"/>
<name>A0A822Z226_NELNU</name>
<comment type="caution">
    <text evidence="2">The sequence shown here is derived from an EMBL/GenBank/DDBJ whole genome shotgun (WGS) entry which is preliminary data.</text>
</comment>
<evidence type="ECO:0000313" key="2">
    <source>
        <dbReference type="EMBL" id="DAD39072.1"/>
    </source>
</evidence>
<dbReference type="Gene3D" id="1.10.3380.30">
    <property type="match status" value="1"/>
</dbReference>
<keyword evidence="3" id="KW-1185">Reference proteome</keyword>
<dbReference type="Pfam" id="PF08148">
    <property type="entry name" value="DSHCT"/>
    <property type="match status" value="1"/>
</dbReference>
<dbReference type="EMBL" id="DUZY01000005">
    <property type="protein sequence ID" value="DAD39072.1"/>
    <property type="molecule type" value="Genomic_DNA"/>
</dbReference>